<dbReference type="EMBL" id="CAACVJ010000090">
    <property type="protein sequence ID" value="VEP13038.1"/>
    <property type="molecule type" value="Genomic_DNA"/>
</dbReference>
<keyword evidence="2" id="KW-1185">Reference proteome</keyword>
<evidence type="ECO:0000313" key="2">
    <source>
        <dbReference type="Proteomes" id="UP000320055"/>
    </source>
</evidence>
<name>A0A563VNN2_9CYAN</name>
<evidence type="ECO:0000313" key="1">
    <source>
        <dbReference type="EMBL" id="VEP13038.1"/>
    </source>
</evidence>
<dbReference type="Proteomes" id="UP000320055">
    <property type="component" value="Unassembled WGS sequence"/>
</dbReference>
<proteinExistence type="predicted"/>
<accession>A0A563VNN2</accession>
<organism evidence="1 2">
    <name type="scientific">Hyella patelloides LEGE 07179</name>
    <dbReference type="NCBI Taxonomy" id="945734"/>
    <lineage>
        <taxon>Bacteria</taxon>
        <taxon>Bacillati</taxon>
        <taxon>Cyanobacteriota</taxon>
        <taxon>Cyanophyceae</taxon>
        <taxon>Pleurocapsales</taxon>
        <taxon>Hyellaceae</taxon>
        <taxon>Hyella</taxon>
    </lineage>
</organism>
<dbReference type="AlphaFoldDB" id="A0A563VNN2"/>
<reference evidence="1 2" key="1">
    <citation type="submission" date="2019-01" db="EMBL/GenBank/DDBJ databases">
        <authorList>
            <person name="Brito A."/>
        </authorList>
    </citation>
    <scope>NUCLEOTIDE SEQUENCE [LARGE SCALE GENOMIC DNA]</scope>
    <source>
        <strain evidence="1">1</strain>
    </source>
</reference>
<dbReference type="Gene3D" id="3.40.50.2300">
    <property type="match status" value="1"/>
</dbReference>
<sequence length="48" mass="5090">MACGAKGYLLKDTPSVELAQAIRAVNKGYTQMGPNTVRLVSQVILSVP</sequence>
<protein>
    <submittedName>
        <fullName evidence="1">LuxR family transcriptional regulator</fullName>
    </submittedName>
</protein>
<gene>
    <name evidence="1" type="ORF">H1P_180020</name>
</gene>